<keyword evidence="5" id="KW-0627">Porphyrin biosynthesis</keyword>
<dbReference type="GeneID" id="92861623"/>
<dbReference type="EMBL" id="CP065647">
    <property type="protein sequence ID" value="QPR71654.1"/>
    <property type="molecule type" value="Genomic_DNA"/>
</dbReference>
<dbReference type="NCBIfam" id="TIGR01470">
    <property type="entry name" value="cysG_Nterm"/>
    <property type="match status" value="1"/>
</dbReference>
<evidence type="ECO:0000256" key="6">
    <source>
        <dbReference type="ARBA" id="ARBA00047561"/>
    </source>
</evidence>
<dbReference type="InterPro" id="IPR036291">
    <property type="entry name" value="NAD(P)-bd_dom_sf"/>
</dbReference>
<dbReference type="Pfam" id="PF13241">
    <property type="entry name" value="NAD_binding_7"/>
    <property type="match status" value="1"/>
</dbReference>
<dbReference type="GO" id="GO:0043115">
    <property type="term" value="F:precorrin-2 dehydrogenase activity"/>
    <property type="evidence" value="ECO:0007669"/>
    <property type="project" value="UniProtKB-EC"/>
</dbReference>
<dbReference type="PANTHER" id="PTHR35330:SF1">
    <property type="entry name" value="SIROHEME BIOSYNTHESIS PROTEIN MET8"/>
    <property type="match status" value="1"/>
</dbReference>
<accession>A0A1Y0YEV9</accession>
<dbReference type="AlphaFoldDB" id="A0A1Y0YEV9"/>
<dbReference type="GO" id="GO:0004325">
    <property type="term" value="F:ferrochelatase activity"/>
    <property type="evidence" value="ECO:0007669"/>
    <property type="project" value="InterPro"/>
</dbReference>
<dbReference type="EMBL" id="NILC01000026">
    <property type="protein sequence ID" value="TWL25625.1"/>
    <property type="molecule type" value="Genomic_DNA"/>
</dbReference>
<dbReference type="RefSeq" id="WP_003181648.1">
    <property type="nucleotide sequence ID" value="NZ_BEXU01000037.1"/>
</dbReference>
<protein>
    <recommendedName>
        <fullName evidence="2">precorrin-2 dehydrogenase</fullName>
        <ecNumber evidence="2">1.3.1.76</ecNumber>
    </recommendedName>
</protein>
<dbReference type="EC" id="1.3.1.76" evidence="2"/>
<dbReference type="InterPro" id="IPR028161">
    <property type="entry name" value="Met8-like"/>
</dbReference>
<comment type="pathway">
    <text evidence="1">Porphyrin-containing compound metabolism; siroheme biosynthesis; sirohydrochlorin from precorrin-2: step 1/1.</text>
</comment>
<dbReference type="OMA" id="QHAVNMM"/>
<evidence type="ECO:0000313" key="8">
    <source>
        <dbReference type="EMBL" id="TWL25625.1"/>
    </source>
</evidence>
<dbReference type="InterPro" id="IPR006367">
    <property type="entry name" value="Sirohaem_synthase_N"/>
</dbReference>
<reference evidence="7 10" key="2">
    <citation type="submission" date="2020-12" db="EMBL/GenBank/DDBJ databases">
        <title>FDA dAtabase for Regulatory Grade micrObial Sequences (FDA-ARGOS): Supporting development and validation of Infectious Disease Dx tests.</title>
        <authorList>
            <person name="Nelson B."/>
            <person name="Plummer A."/>
            <person name="Tallon L."/>
            <person name="Sadzewicz L."/>
            <person name="Zhao X."/>
            <person name="Boylan J."/>
            <person name="Ott S."/>
            <person name="Bowen H."/>
            <person name="Vavikolanu K."/>
            <person name="Mehta A."/>
            <person name="Aluvathingal J."/>
            <person name="Nadendla S."/>
            <person name="Myers T."/>
            <person name="Yan Y."/>
            <person name="Sichtig H."/>
        </authorList>
    </citation>
    <scope>NUCLEOTIDE SEQUENCE [LARGE SCALE GENOMIC DNA]</scope>
    <source>
        <strain evidence="7 10">FDAARGOS_923</strain>
    </source>
</reference>
<sequence>MLPLHINMKGKAAVIAGGGKIAARRLKTVLAEGASATVISPEASEEMLGLINEHGIEWKKKKAEPGDFKNAFLIILATDDHEANKRLAASAAPEQLVNVASEAELGNVYVPKIINRGNITISVSTNGASPRHTIRLAGQIDDLIDDELVQEIDELFRKRRGLNP</sequence>
<evidence type="ECO:0000256" key="2">
    <source>
        <dbReference type="ARBA" id="ARBA00012400"/>
    </source>
</evidence>
<evidence type="ECO:0000313" key="10">
    <source>
        <dbReference type="Proteomes" id="UP000595038"/>
    </source>
</evidence>
<reference evidence="8 9" key="1">
    <citation type="submission" date="2019-06" db="EMBL/GenBank/DDBJ databases">
        <title>Genome sequence analysis of &gt;100 Bacillus licheniformis strains suggests intrinsic resistance to this species.</title>
        <authorList>
            <person name="Wels M."/>
            <person name="Siezen R.J."/>
            <person name="Johansen E."/>
            <person name="Stuer-Lauridsen B."/>
            <person name="Bjerre K."/>
            <person name="Nielsen B.K.K."/>
        </authorList>
    </citation>
    <scope>NUCLEOTIDE SEQUENCE [LARGE SCALE GENOMIC DNA]</scope>
    <source>
        <strain evidence="8 9">BAC-16736</strain>
    </source>
</reference>
<dbReference type="Proteomes" id="UP000595038">
    <property type="component" value="Chromosome"/>
</dbReference>
<dbReference type="GO" id="GO:0019354">
    <property type="term" value="P:siroheme biosynthetic process"/>
    <property type="evidence" value="ECO:0007669"/>
    <property type="project" value="UniProtKB-UniPathway"/>
</dbReference>
<dbReference type="Gene3D" id="3.40.50.720">
    <property type="entry name" value="NAD(P)-binding Rossmann-like Domain"/>
    <property type="match status" value="1"/>
</dbReference>
<evidence type="ECO:0000256" key="1">
    <source>
        <dbReference type="ARBA" id="ARBA00005010"/>
    </source>
</evidence>
<keyword evidence="3" id="KW-0560">Oxidoreductase</keyword>
<proteinExistence type="predicted"/>
<comment type="catalytic activity">
    <reaction evidence="6">
        <text>precorrin-2 + NAD(+) = sirohydrochlorin + NADH + 2 H(+)</text>
        <dbReference type="Rhea" id="RHEA:15613"/>
        <dbReference type="ChEBI" id="CHEBI:15378"/>
        <dbReference type="ChEBI" id="CHEBI:57540"/>
        <dbReference type="ChEBI" id="CHEBI:57945"/>
        <dbReference type="ChEBI" id="CHEBI:58351"/>
        <dbReference type="ChEBI" id="CHEBI:58827"/>
        <dbReference type="EC" id="1.3.1.76"/>
    </reaction>
</comment>
<dbReference type="Proteomes" id="UP000435910">
    <property type="component" value="Unassembled WGS sequence"/>
</dbReference>
<dbReference type="PANTHER" id="PTHR35330">
    <property type="entry name" value="SIROHEME BIOSYNTHESIS PROTEIN MET8"/>
    <property type="match status" value="1"/>
</dbReference>
<evidence type="ECO:0000313" key="9">
    <source>
        <dbReference type="Proteomes" id="UP000435910"/>
    </source>
</evidence>
<dbReference type="SUPFAM" id="SSF51735">
    <property type="entry name" value="NAD(P)-binding Rossmann-fold domains"/>
    <property type="match status" value="1"/>
</dbReference>
<dbReference type="SUPFAM" id="SSF75615">
    <property type="entry name" value="Siroheme synthase middle domains-like"/>
    <property type="match status" value="1"/>
</dbReference>
<gene>
    <name evidence="8" type="ORF">CHCC16736_4508</name>
    <name evidence="7" type="ORF">I6G80_17750</name>
</gene>
<evidence type="ECO:0000313" key="7">
    <source>
        <dbReference type="EMBL" id="QPR71654.1"/>
    </source>
</evidence>
<dbReference type="UniPathway" id="UPA00262">
    <property type="reaction ID" value="UER00222"/>
</dbReference>
<name>A0A1Y0YEV9_BACLI</name>
<keyword evidence="4" id="KW-0520">NAD</keyword>
<organism evidence="8 9">
    <name type="scientific">Bacillus licheniformis</name>
    <dbReference type="NCBI Taxonomy" id="1402"/>
    <lineage>
        <taxon>Bacteria</taxon>
        <taxon>Bacillati</taxon>
        <taxon>Bacillota</taxon>
        <taxon>Bacilli</taxon>
        <taxon>Bacillales</taxon>
        <taxon>Bacillaceae</taxon>
        <taxon>Bacillus</taxon>
    </lineage>
</organism>
<evidence type="ECO:0000256" key="5">
    <source>
        <dbReference type="ARBA" id="ARBA00023244"/>
    </source>
</evidence>
<evidence type="ECO:0000256" key="3">
    <source>
        <dbReference type="ARBA" id="ARBA00023002"/>
    </source>
</evidence>
<evidence type="ECO:0000256" key="4">
    <source>
        <dbReference type="ARBA" id="ARBA00023027"/>
    </source>
</evidence>